<evidence type="ECO:0000313" key="1">
    <source>
        <dbReference type="EMBL" id="KRX03185.1"/>
    </source>
</evidence>
<organism evidence="1 2">
    <name type="scientific">Pseudocohnilembus persalinus</name>
    <name type="common">Ciliate</name>
    <dbReference type="NCBI Taxonomy" id="266149"/>
    <lineage>
        <taxon>Eukaryota</taxon>
        <taxon>Sar</taxon>
        <taxon>Alveolata</taxon>
        <taxon>Ciliophora</taxon>
        <taxon>Intramacronucleata</taxon>
        <taxon>Oligohymenophorea</taxon>
        <taxon>Scuticociliatia</taxon>
        <taxon>Philasterida</taxon>
        <taxon>Pseudocohnilembidae</taxon>
        <taxon>Pseudocohnilembus</taxon>
    </lineage>
</organism>
<dbReference type="OMA" id="DKEMRLF"/>
<name>A0A0V0QMA5_PSEPJ</name>
<reference evidence="1 2" key="1">
    <citation type="journal article" date="2015" name="Sci. Rep.">
        <title>Genome of the facultative scuticociliatosis pathogen Pseudocohnilembus persalinus provides insight into its virulence through horizontal gene transfer.</title>
        <authorList>
            <person name="Xiong J."/>
            <person name="Wang G."/>
            <person name="Cheng J."/>
            <person name="Tian M."/>
            <person name="Pan X."/>
            <person name="Warren A."/>
            <person name="Jiang C."/>
            <person name="Yuan D."/>
            <person name="Miao W."/>
        </authorList>
    </citation>
    <scope>NUCLEOTIDE SEQUENCE [LARGE SCALE GENOMIC DNA]</scope>
    <source>
        <strain evidence="1">36N120E</strain>
    </source>
</reference>
<sequence length="112" mass="13501">MDKEVQDFSREIEQIMKNGDQQIYQELAKKEKSCLDYAKDNVDRFVNCMSDSTKKIEKEEKKFEYRMAFLQHNLYTCFQKAQQNSSSKEPCKQQARDNIQRYLDELVQSLRR</sequence>
<keyword evidence="2" id="KW-1185">Reference proteome</keyword>
<dbReference type="AlphaFoldDB" id="A0A0V0QMA5"/>
<proteinExistence type="predicted"/>
<dbReference type="EMBL" id="LDAU01000142">
    <property type="protein sequence ID" value="KRX03185.1"/>
    <property type="molecule type" value="Genomic_DNA"/>
</dbReference>
<accession>A0A0V0QMA5</accession>
<dbReference type="OrthoDB" id="310623at2759"/>
<dbReference type="Proteomes" id="UP000054937">
    <property type="component" value="Unassembled WGS sequence"/>
</dbReference>
<protein>
    <submittedName>
        <fullName evidence="1">Uncharacterized protein</fullName>
    </submittedName>
</protein>
<evidence type="ECO:0000313" key="2">
    <source>
        <dbReference type="Proteomes" id="UP000054937"/>
    </source>
</evidence>
<dbReference type="InParanoid" id="A0A0V0QMA5"/>
<gene>
    <name evidence="1" type="ORF">PPERSA_07013</name>
</gene>
<comment type="caution">
    <text evidence="1">The sequence shown here is derived from an EMBL/GenBank/DDBJ whole genome shotgun (WGS) entry which is preliminary data.</text>
</comment>